<evidence type="ECO:0000256" key="1">
    <source>
        <dbReference type="SAM" id="Coils"/>
    </source>
</evidence>
<dbReference type="InterPro" id="IPR025554">
    <property type="entry name" value="DUF4140"/>
</dbReference>
<feature type="coiled-coil region" evidence="1">
    <location>
        <begin position="147"/>
        <end position="195"/>
    </location>
</feature>
<dbReference type="AlphaFoldDB" id="L8JRC4"/>
<proteinExistence type="predicted"/>
<evidence type="ECO:0000313" key="6">
    <source>
        <dbReference type="Proteomes" id="UP000011135"/>
    </source>
</evidence>
<organism evidence="5 6">
    <name type="scientific">Fulvivirga imtechensis AK7</name>
    <dbReference type="NCBI Taxonomy" id="1237149"/>
    <lineage>
        <taxon>Bacteria</taxon>
        <taxon>Pseudomonadati</taxon>
        <taxon>Bacteroidota</taxon>
        <taxon>Cytophagia</taxon>
        <taxon>Cytophagales</taxon>
        <taxon>Fulvivirgaceae</taxon>
        <taxon>Fulvivirga</taxon>
    </lineage>
</organism>
<keyword evidence="5" id="KW-0675">Receptor</keyword>
<dbReference type="Pfam" id="PF13600">
    <property type="entry name" value="DUF4140"/>
    <property type="match status" value="1"/>
</dbReference>
<comment type="caution">
    <text evidence="5">The sequence shown here is derived from an EMBL/GenBank/DDBJ whole genome shotgun (WGS) entry which is preliminary data.</text>
</comment>
<dbReference type="NCBIfam" id="TIGR02231">
    <property type="entry name" value="mucoidy inhibitor MuiA family protein"/>
    <property type="match status" value="2"/>
</dbReference>
<reference evidence="5 6" key="1">
    <citation type="submission" date="2012-12" db="EMBL/GenBank/DDBJ databases">
        <title>Genome assembly of Fulvivirga imtechensis AK7.</title>
        <authorList>
            <person name="Nupur N."/>
            <person name="Khatri I."/>
            <person name="Kumar R."/>
            <person name="Subramanian S."/>
            <person name="Pinnaka A."/>
        </authorList>
    </citation>
    <scope>NUCLEOTIDE SEQUENCE [LARGE SCALE GENOMIC DNA]</scope>
    <source>
        <strain evidence="5 6">AK7</strain>
    </source>
</reference>
<dbReference type="Pfam" id="PF13715">
    <property type="entry name" value="CarbopepD_reg_2"/>
    <property type="match status" value="1"/>
</dbReference>
<keyword evidence="2" id="KW-0732">Signal</keyword>
<feature type="domain" description="DUF4140" evidence="4">
    <location>
        <begin position="33"/>
        <end position="131"/>
    </location>
</feature>
<dbReference type="InterPro" id="IPR011935">
    <property type="entry name" value="CHP02231"/>
</dbReference>
<feature type="domain" description="DUF4139" evidence="3">
    <location>
        <begin position="219"/>
        <end position="623"/>
    </location>
</feature>
<dbReference type="Pfam" id="PF13598">
    <property type="entry name" value="DUF4139"/>
    <property type="match status" value="1"/>
</dbReference>
<dbReference type="InterPro" id="IPR037291">
    <property type="entry name" value="DUF4139"/>
</dbReference>
<evidence type="ECO:0000259" key="3">
    <source>
        <dbReference type="Pfam" id="PF13598"/>
    </source>
</evidence>
<keyword evidence="1" id="KW-0175">Coiled coil</keyword>
<dbReference type="SUPFAM" id="SSF49464">
    <property type="entry name" value="Carboxypeptidase regulatory domain-like"/>
    <property type="match status" value="1"/>
</dbReference>
<feature type="chain" id="PRO_5003994003" evidence="2">
    <location>
        <begin position="20"/>
        <end position="630"/>
    </location>
</feature>
<dbReference type="PATRIC" id="fig|1237149.3.peg.2511"/>
<dbReference type="OrthoDB" id="634585at2"/>
<keyword evidence="6" id="KW-1185">Reference proteome</keyword>
<dbReference type="RefSeq" id="WP_009580060.1">
    <property type="nucleotide sequence ID" value="NZ_AMZN01000040.1"/>
</dbReference>
<name>L8JRC4_9BACT</name>
<dbReference type="eggNOG" id="COG1629">
    <property type="taxonomic scope" value="Bacteria"/>
</dbReference>
<protein>
    <submittedName>
        <fullName evidence="5">TonB-dependent receptor</fullName>
    </submittedName>
</protein>
<dbReference type="Gene3D" id="2.60.40.1120">
    <property type="entry name" value="Carboxypeptidase-like, regulatory domain"/>
    <property type="match status" value="1"/>
</dbReference>
<dbReference type="InterPro" id="IPR008969">
    <property type="entry name" value="CarboxyPept-like_regulatory"/>
</dbReference>
<gene>
    <name evidence="5" type="ORF">C900_02756</name>
</gene>
<sequence length="630" mass="70498">MKMLSTIFFYLAVVITLSAQGDEQHISSKISEVTVYLQGAQVTRSFEATIPAGNSTVIIGNLPANVQERSIQVKAYNEKLKVLAVSGRLNYMDEKKKSEQLIALENNREQLLEQMSEFQVWIEVYKEEESLLISNKAIGGSSNGVDIEELKQAAAYYRERLAEIKNKQLELNRKIRVTKQKLEKVNAQLTELNSKRPEPVREVIVTVSSKSTLNSKFILTYLVQEAGWLPSYDIRAVNIQKPIEVTYKANVHQSTGENWEKVKLTFSNADPSQSSVAPNLSTWYLGFNNRVAHNNYGIQNQAGTYSMIGNEVVGRVVSSEDGAPLPGVNVVIKGTSVGTVTDLDGNYRLPLTQDARTIIYSFIGLESQEVPISNRPVIDVALNPDVVQLSEVVVTGLSGRAAGVYESAPSSYYKPKVKKEIAATAVVKQTTLEFSVDEPYTIKSDGKNQTVDMMAYELPATYQYYAVPKLDTDAFLKAEVTDWEAYNFLAGEANLFFEGKFIGKTVLDTRHVKDTLNISLGRDKNIAITREKVKDLSSKQFIGSNRKELVGFEIKVRNKKQQPINITIEDQVPIPTNKEITVDLIESGKADHNQVTGILRWKLELQSGDSKQMNLKYEVKYPKDQRLVVE</sequence>
<evidence type="ECO:0000259" key="4">
    <source>
        <dbReference type="Pfam" id="PF13600"/>
    </source>
</evidence>
<feature type="signal peptide" evidence="2">
    <location>
        <begin position="1"/>
        <end position="19"/>
    </location>
</feature>
<dbReference type="PANTHER" id="PTHR31005">
    <property type="entry name" value="DUF4139 DOMAIN-CONTAINING PROTEIN"/>
    <property type="match status" value="1"/>
</dbReference>
<evidence type="ECO:0000256" key="2">
    <source>
        <dbReference type="SAM" id="SignalP"/>
    </source>
</evidence>
<dbReference type="EMBL" id="AMZN01000040">
    <property type="protein sequence ID" value="ELR71415.1"/>
    <property type="molecule type" value="Genomic_DNA"/>
</dbReference>
<dbReference type="Proteomes" id="UP000011135">
    <property type="component" value="Unassembled WGS sequence"/>
</dbReference>
<evidence type="ECO:0000313" key="5">
    <source>
        <dbReference type="EMBL" id="ELR71415.1"/>
    </source>
</evidence>
<accession>L8JRC4</accession>
<dbReference type="PANTHER" id="PTHR31005:SF8">
    <property type="entry name" value="DUF4139 DOMAIN-CONTAINING PROTEIN"/>
    <property type="match status" value="1"/>
</dbReference>